<organism evidence="2 3">
    <name type="scientific">Brassica napus</name>
    <name type="common">Rape</name>
    <dbReference type="NCBI Taxonomy" id="3708"/>
    <lineage>
        <taxon>Eukaryota</taxon>
        <taxon>Viridiplantae</taxon>
        <taxon>Streptophyta</taxon>
        <taxon>Embryophyta</taxon>
        <taxon>Tracheophyta</taxon>
        <taxon>Spermatophyta</taxon>
        <taxon>Magnoliopsida</taxon>
        <taxon>eudicotyledons</taxon>
        <taxon>Gunneridae</taxon>
        <taxon>Pentapetalae</taxon>
        <taxon>rosids</taxon>
        <taxon>malvids</taxon>
        <taxon>Brassicales</taxon>
        <taxon>Brassicaceae</taxon>
        <taxon>Brassiceae</taxon>
        <taxon>Brassica</taxon>
    </lineage>
</organism>
<protein>
    <submittedName>
        <fullName evidence="2">Uncharacterized protein</fullName>
    </submittedName>
</protein>
<dbReference type="EMBL" id="JAGKQM010000019">
    <property type="protein sequence ID" value="KAH0858061.1"/>
    <property type="molecule type" value="Genomic_DNA"/>
</dbReference>
<keyword evidence="1" id="KW-0472">Membrane</keyword>
<gene>
    <name evidence="2" type="ORF">HID58_086322</name>
</gene>
<keyword evidence="1" id="KW-0812">Transmembrane</keyword>
<sequence length="196" mass="22610">GNKLIRETLHVGNKNQPINDQYDATSLQLCRPSMSLLLAFYVFLTSPILICNVGLQICLLSIYRSKKITSRIKNGCFQRNEIWLFSKVCIRFSESLIRHHLHNFKQRSSHSVFARNGQAGGRYYLYCIDELCASSSIIRYDELCFSSSWFKPLSSRATESLLLKHSEFTTGTRKYESGFSKGIIRGRPWLWVVVLE</sequence>
<dbReference type="Proteomes" id="UP000824890">
    <property type="component" value="Unassembled WGS sequence"/>
</dbReference>
<reference evidence="2 3" key="1">
    <citation type="submission" date="2021-05" db="EMBL/GenBank/DDBJ databases">
        <title>Genome Assembly of Synthetic Allotetraploid Brassica napus Reveals Homoeologous Exchanges between Subgenomes.</title>
        <authorList>
            <person name="Davis J.T."/>
        </authorList>
    </citation>
    <scope>NUCLEOTIDE SEQUENCE [LARGE SCALE GENOMIC DNA]</scope>
    <source>
        <strain evidence="3">cv. Da-Ae</strain>
        <tissue evidence="2">Seedling</tissue>
    </source>
</reference>
<evidence type="ECO:0000256" key="1">
    <source>
        <dbReference type="SAM" id="Phobius"/>
    </source>
</evidence>
<comment type="caution">
    <text evidence="2">The sequence shown here is derived from an EMBL/GenBank/DDBJ whole genome shotgun (WGS) entry which is preliminary data.</text>
</comment>
<keyword evidence="3" id="KW-1185">Reference proteome</keyword>
<feature type="non-terminal residue" evidence="2">
    <location>
        <position position="1"/>
    </location>
</feature>
<keyword evidence="1" id="KW-1133">Transmembrane helix</keyword>
<feature type="transmembrane region" description="Helical" evidence="1">
    <location>
        <begin position="38"/>
        <end position="63"/>
    </location>
</feature>
<proteinExistence type="predicted"/>
<name>A0ABQ7XQ47_BRANA</name>
<accession>A0ABQ7XQ47</accession>
<evidence type="ECO:0000313" key="2">
    <source>
        <dbReference type="EMBL" id="KAH0858061.1"/>
    </source>
</evidence>
<evidence type="ECO:0000313" key="3">
    <source>
        <dbReference type="Proteomes" id="UP000824890"/>
    </source>
</evidence>